<gene>
    <name evidence="4" type="ORF">CGOC_LOCUS11670</name>
</gene>
<reference evidence="4 5" key="1">
    <citation type="submission" date="2018-11" db="EMBL/GenBank/DDBJ databases">
        <authorList>
            <consortium name="Pathogen Informatics"/>
        </authorList>
    </citation>
    <scope>NUCLEOTIDE SEQUENCE [LARGE SCALE GENOMIC DNA]</scope>
</reference>
<feature type="transmembrane region" description="Helical" evidence="2">
    <location>
        <begin position="20"/>
        <end position="47"/>
    </location>
</feature>
<dbReference type="SMART" id="SM01088">
    <property type="entry name" value="Col_cuticle_N"/>
    <property type="match status" value="1"/>
</dbReference>
<feature type="non-terminal residue" evidence="4">
    <location>
        <position position="122"/>
    </location>
</feature>
<dbReference type="OrthoDB" id="5985978at2759"/>
<dbReference type="GO" id="GO:0042302">
    <property type="term" value="F:structural constituent of cuticle"/>
    <property type="evidence" value="ECO:0007669"/>
    <property type="project" value="InterPro"/>
</dbReference>
<keyword evidence="2" id="KW-0812">Transmembrane</keyword>
<dbReference type="InterPro" id="IPR002486">
    <property type="entry name" value="Col_cuticle_N"/>
</dbReference>
<dbReference type="PANTHER" id="PTHR24637:SF278">
    <property type="entry name" value="NEMATODE CUTICLE COLLAGEN N-TERMINAL DOMAIN-CONTAINING PROTEIN"/>
    <property type="match status" value="1"/>
</dbReference>
<dbReference type="PANTHER" id="PTHR24637">
    <property type="entry name" value="COLLAGEN"/>
    <property type="match status" value="1"/>
</dbReference>
<feature type="domain" description="Nematode cuticle collagen N-terminal" evidence="3">
    <location>
        <begin position="23"/>
        <end position="75"/>
    </location>
</feature>
<sequence length="122" mass="13306">MLAIEVHIMPNMDGDTKAAAYRFVGYAALSFSAVAVLSICVTLPVVYNYIHHVRASVHHELMECREEANNIYRDVNIIPDMPMPTSNRTARQSGLDNPDYCKGCCLPGPQGPPGPPGRPGKP</sequence>
<keyword evidence="1" id="KW-0677">Repeat</keyword>
<evidence type="ECO:0000259" key="3">
    <source>
        <dbReference type="SMART" id="SM01088"/>
    </source>
</evidence>
<keyword evidence="2" id="KW-1133">Transmembrane helix</keyword>
<evidence type="ECO:0000256" key="1">
    <source>
        <dbReference type="ARBA" id="ARBA00022737"/>
    </source>
</evidence>
<accession>A0A3P7MMN9</accession>
<dbReference type="AlphaFoldDB" id="A0A3P7MMN9"/>
<dbReference type="Proteomes" id="UP000271889">
    <property type="component" value="Unassembled WGS sequence"/>
</dbReference>
<protein>
    <recommendedName>
        <fullName evidence="3">Nematode cuticle collagen N-terminal domain-containing protein</fullName>
    </recommendedName>
</protein>
<keyword evidence="5" id="KW-1185">Reference proteome</keyword>
<dbReference type="EMBL" id="UYRV01117976">
    <property type="protein sequence ID" value="VDN30915.1"/>
    <property type="molecule type" value="Genomic_DNA"/>
</dbReference>
<name>A0A3P7MMN9_CYLGO</name>
<keyword evidence="2" id="KW-0472">Membrane</keyword>
<dbReference type="Pfam" id="PF01484">
    <property type="entry name" value="Col_cuticle_N"/>
    <property type="match status" value="1"/>
</dbReference>
<proteinExistence type="predicted"/>
<organism evidence="4 5">
    <name type="scientific">Cylicostephanus goldi</name>
    <name type="common">Nematode worm</name>
    <dbReference type="NCBI Taxonomy" id="71465"/>
    <lineage>
        <taxon>Eukaryota</taxon>
        <taxon>Metazoa</taxon>
        <taxon>Ecdysozoa</taxon>
        <taxon>Nematoda</taxon>
        <taxon>Chromadorea</taxon>
        <taxon>Rhabditida</taxon>
        <taxon>Rhabditina</taxon>
        <taxon>Rhabditomorpha</taxon>
        <taxon>Strongyloidea</taxon>
        <taxon>Strongylidae</taxon>
        <taxon>Cylicostephanus</taxon>
    </lineage>
</organism>
<evidence type="ECO:0000313" key="5">
    <source>
        <dbReference type="Proteomes" id="UP000271889"/>
    </source>
</evidence>
<evidence type="ECO:0000256" key="2">
    <source>
        <dbReference type="SAM" id="Phobius"/>
    </source>
</evidence>
<evidence type="ECO:0000313" key="4">
    <source>
        <dbReference type="EMBL" id="VDN30915.1"/>
    </source>
</evidence>